<keyword evidence="1" id="KW-1133">Transmembrane helix</keyword>
<proteinExistence type="predicted"/>
<reference evidence="3" key="1">
    <citation type="submission" date="2017-09" db="EMBL/GenBank/DDBJ databases">
        <title>Depth-based differentiation of microbial function through sediment-hosted aquifers and enrichment of novel symbionts in the deep terrestrial subsurface.</title>
        <authorList>
            <person name="Probst A.J."/>
            <person name="Ladd B."/>
            <person name="Jarett J.K."/>
            <person name="Geller-Mcgrath D.E."/>
            <person name="Sieber C.M.K."/>
            <person name="Emerson J.B."/>
            <person name="Anantharaman K."/>
            <person name="Thomas B.C."/>
            <person name="Malmstrom R."/>
            <person name="Stieglmeier M."/>
            <person name="Klingl A."/>
            <person name="Woyke T."/>
            <person name="Ryan C.M."/>
            <person name="Banfield J.F."/>
        </authorList>
    </citation>
    <scope>NUCLEOTIDE SEQUENCE [LARGE SCALE GENOMIC DNA]</scope>
</reference>
<protein>
    <submittedName>
        <fullName evidence="2">Uncharacterized protein</fullName>
    </submittedName>
</protein>
<evidence type="ECO:0000313" key="3">
    <source>
        <dbReference type="Proteomes" id="UP000228528"/>
    </source>
</evidence>
<feature type="transmembrane region" description="Helical" evidence="1">
    <location>
        <begin position="24"/>
        <end position="44"/>
    </location>
</feature>
<evidence type="ECO:0000313" key="2">
    <source>
        <dbReference type="EMBL" id="PIR77297.1"/>
    </source>
</evidence>
<accession>A0A2M6P0R9</accession>
<dbReference type="AlphaFoldDB" id="A0A2M6P0R9"/>
<dbReference type="Proteomes" id="UP000228528">
    <property type="component" value="Unassembled WGS sequence"/>
</dbReference>
<keyword evidence="1" id="KW-0472">Membrane</keyword>
<comment type="caution">
    <text evidence="2">The sequence shown here is derived from an EMBL/GenBank/DDBJ whole genome shotgun (WGS) entry which is preliminary data.</text>
</comment>
<dbReference type="EMBL" id="PFBW01000142">
    <property type="protein sequence ID" value="PIR77297.1"/>
    <property type="molecule type" value="Genomic_DNA"/>
</dbReference>
<organism evidence="2 3">
    <name type="scientific">Candidatus Magasanikbacteria bacterium CG10_big_fil_rev_8_21_14_0_10_38_6</name>
    <dbReference type="NCBI Taxonomy" id="1974647"/>
    <lineage>
        <taxon>Bacteria</taxon>
        <taxon>Candidatus Magasanikiibacteriota</taxon>
    </lineage>
</organism>
<gene>
    <name evidence="2" type="ORF">COU30_03250</name>
</gene>
<name>A0A2M6P0R9_9BACT</name>
<sequence length="78" mass="8949">MYLLAPLLSRITKHLHLIIPKKNWLFLTIPISILVHILVGNITPLTKNFLNIHSHYPLKILIIALLLLGLQGIRKTKK</sequence>
<feature type="transmembrane region" description="Helical" evidence="1">
    <location>
        <begin position="56"/>
        <end position="73"/>
    </location>
</feature>
<keyword evidence="1" id="KW-0812">Transmembrane</keyword>
<evidence type="ECO:0000256" key="1">
    <source>
        <dbReference type="SAM" id="Phobius"/>
    </source>
</evidence>